<accession>A0ABW7MT69</accession>
<dbReference type="InterPro" id="IPR025665">
    <property type="entry name" value="Beta-barrel_OMP_2"/>
</dbReference>
<comment type="caution">
    <text evidence="2">The sequence shown here is derived from an EMBL/GenBank/DDBJ whole genome shotgun (WGS) entry which is preliminary data.</text>
</comment>
<evidence type="ECO:0000259" key="1">
    <source>
        <dbReference type="Pfam" id="PF13568"/>
    </source>
</evidence>
<dbReference type="Pfam" id="PF13568">
    <property type="entry name" value="OMP_b-brl_2"/>
    <property type="match status" value="1"/>
</dbReference>
<name>A0ABW7MT69_9FLAO</name>
<dbReference type="Proteomes" id="UP001610104">
    <property type="component" value="Unassembled WGS sequence"/>
</dbReference>
<proteinExistence type="predicted"/>
<dbReference type="EMBL" id="JBAWKC010000003">
    <property type="protein sequence ID" value="MFH6769003.1"/>
    <property type="molecule type" value="Genomic_DNA"/>
</dbReference>
<organism evidence="2 3">
    <name type="scientific">Gaetbulibacter aquiaggeris</name>
    <dbReference type="NCBI Taxonomy" id="1735373"/>
    <lineage>
        <taxon>Bacteria</taxon>
        <taxon>Pseudomonadati</taxon>
        <taxon>Bacteroidota</taxon>
        <taxon>Flavobacteriia</taxon>
        <taxon>Flavobacteriales</taxon>
        <taxon>Flavobacteriaceae</taxon>
        <taxon>Gaetbulibacter</taxon>
    </lineage>
</organism>
<protein>
    <submittedName>
        <fullName evidence="2">Porin family protein</fullName>
    </submittedName>
</protein>
<evidence type="ECO:0000313" key="3">
    <source>
        <dbReference type="Proteomes" id="UP001610104"/>
    </source>
</evidence>
<gene>
    <name evidence="2" type="ORF">V8G56_09670</name>
</gene>
<keyword evidence="3" id="KW-1185">Reference proteome</keyword>
<reference evidence="2 3" key="1">
    <citation type="submission" date="2024-02" db="EMBL/GenBank/DDBJ databases">
        <title>A Gaetbulibacter species isolated from tidal flats and genomic insights of their niches.</title>
        <authorList>
            <person name="Ye Y."/>
        </authorList>
    </citation>
    <scope>NUCLEOTIDE SEQUENCE [LARGE SCALE GENOMIC DNA]</scope>
    <source>
        <strain evidence="2 3">KEM-8</strain>
    </source>
</reference>
<sequence length="199" mass="21588">MKKIILLAAIAVFGFWNINAQDVKFGVKGGVNFATITGDETQGVKGRTSLHVGAVSEFVISDKFSIQPELLYSAQGAKYEDEVFKETIKLDYLNLPIMAKFYVANGFSLEAGPQVGFLLSAKGKVEAGGESIEADIKELFKGIDFGFNFGVGYKLPSGINFGARYNLGLSNIIEPDSEFNVGDVKNQNGVIQLSLGYFF</sequence>
<dbReference type="RefSeq" id="WP_395438251.1">
    <property type="nucleotide sequence ID" value="NZ_JBAWKC010000003.1"/>
</dbReference>
<evidence type="ECO:0000313" key="2">
    <source>
        <dbReference type="EMBL" id="MFH6769003.1"/>
    </source>
</evidence>
<feature type="domain" description="Outer membrane protein beta-barrel" evidence="1">
    <location>
        <begin position="19"/>
        <end position="173"/>
    </location>
</feature>